<evidence type="ECO:0000313" key="1">
    <source>
        <dbReference type="EMBL" id="VEL27234.1"/>
    </source>
</evidence>
<evidence type="ECO:0000313" key="2">
    <source>
        <dbReference type="Proteomes" id="UP000784294"/>
    </source>
</evidence>
<gene>
    <name evidence="1" type="ORF">PXEA_LOCUS20674</name>
</gene>
<accession>A0A3S5AEI6</accession>
<protein>
    <recommendedName>
        <fullName evidence="3">Calcineurin-like phosphoesterase domain-containing protein</fullName>
    </recommendedName>
</protein>
<reference evidence="1" key="1">
    <citation type="submission" date="2018-11" db="EMBL/GenBank/DDBJ databases">
        <authorList>
            <consortium name="Pathogen Informatics"/>
        </authorList>
    </citation>
    <scope>NUCLEOTIDE SEQUENCE</scope>
</reference>
<dbReference type="AlphaFoldDB" id="A0A3S5AEI6"/>
<proteinExistence type="predicted"/>
<sequence length="123" mass="13836">MDSPRKQHIPFYLNRFDEEPGYFNLPLKVRHHWLPRLFHAGARHVFSGHLHYNCTATWLPGPGISESLELVTTSSTGAQLGSDAPGFRLISLDPHSARLRHRYFALSEAEALVADGRSICIDS</sequence>
<dbReference type="InterPro" id="IPR029052">
    <property type="entry name" value="Metallo-depent_PP-like"/>
</dbReference>
<dbReference type="OrthoDB" id="45007at2759"/>
<organism evidence="1 2">
    <name type="scientific">Protopolystoma xenopodis</name>
    <dbReference type="NCBI Taxonomy" id="117903"/>
    <lineage>
        <taxon>Eukaryota</taxon>
        <taxon>Metazoa</taxon>
        <taxon>Spiralia</taxon>
        <taxon>Lophotrochozoa</taxon>
        <taxon>Platyhelminthes</taxon>
        <taxon>Monogenea</taxon>
        <taxon>Polyopisthocotylea</taxon>
        <taxon>Polystomatidea</taxon>
        <taxon>Polystomatidae</taxon>
        <taxon>Protopolystoma</taxon>
    </lineage>
</organism>
<name>A0A3S5AEI6_9PLAT</name>
<evidence type="ECO:0008006" key="3">
    <source>
        <dbReference type="Google" id="ProtNLM"/>
    </source>
</evidence>
<dbReference type="SUPFAM" id="SSF56300">
    <property type="entry name" value="Metallo-dependent phosphatases"/>
    <property type="match status" value="1"/>
</dbReference>
<comment type="caution">
    <text evidence="1">The sequence shown here is derived from an EMBL/GenBank/DDBJ whole genome shotgun (WGS) entry which is preliminary data.</text>
</comment>
<dbReference type="Proteomes" id="UP000784294">
    <property type="component" value="Unassembled WGS sequence"/>
</dbReference>
<dbReference type="EMBL" id="CAAALY010085807">
    <property type="protein sequence ID" value="VEL27234.1"/>
    <property type="molecule type" value="Genomic_DNA"/>
</dbReference>
<keyword evidence="2" id="KW-1185">Reference proteome</keyword>